<feature type="compositionally biased region" description="Basic and acidic residues" evidence="1">
    <location>
        <begin position="177"/>
        <end position="186"/>
    </location>
</feature>
<feature type="compositionally biased region" description="Basic and acidic residues" evidence="1">
    <location>
        <begin position="158"/>
        <end position="167"/>
    </location>
</feature>
<dbReference type="EMBL" id="KI965397">
    <property type="protein sequence ID" value="EUD72752.1"/>
    <property type="molecule type" value="Genomic_DNA"/>
</dbReference>
<dbReference type="InterPro" id="IPR027417">
    <property type="entry name" value="P-loop_NTPase"/>
</dbReference>
<evidence type="ECO:0000313" key="5">
    <source>
        <dbReference type="EMBL" id="EUD72752.1"/>
    </source>
</evidence>
<feature type="domain" description="GTPase HflX N-terminal" evidence="3">
    <location>
        <begin position="194"/>
        <end position="250"/>
    </location>
</feature>
<organism evidence="5 6">
    <name type="scientific">Plasmodium vinckei petteri</name>
    <dbReference type="NCBI Taxonomy" id="138298"/>
    <lineage>
        <taxon>Eukaryota</taxon>
        <taxon>Sar</taxon>
        <taxon>Alveolata</taxon>
        <taxon>Apicomplexa</taxon>
        <taxon>Aconoidasida</taxon>
        <taxon>Haemosporida</taxon>
        <taxon>Plasmodiidae</taxon>
        <taxon>Plasmodium</taxon>
        <taxon>Plasmodium (Vinckeia)</taxon>
    </lineage>
</organism>
<dbReference type="Pfam" id="PF13167">
    <property type="entry name" value="GTP-bdg_N"/>
    <property type="match status" value="1"/>
</dbReference>
<gene>
    <name evidence="4" type="ORF">PVPCR_0901170</name>
    <name evidence="5" type="ORF">YYG_01752</name>
</gene>
<feature type="domain" description="G" evidence="2">
    <location>
        <begin position="507"/>
        <end position="603"/>
    </location>
</feature>
<evidence type="ECO:0000259" key="3">
    <source>
        <dbReference type="Pfam" id="PF13167"/>
    </source>
</evidence>
<accession>W7AH54</accession>
<dbReference type="AlphaFoldDB" id="W7AH54"/>
<dbReference type="InterPro" id="IPR042108">
    <property type="entry name" value="GTPase_HflX_N_sf"/>
</dbReference>
<reference evidence="4 7" key="2">
    <citation type="submission" date="2020-08" db="EMBL/GenBank/DDBJ databases">
        <authorList>
            <person name="Ramaprasad A."/>
        </authorList>
    </citation>
    <scope>NUCLEOTIDE SEQUENCE [LARGE SCALE GENOMIC DNA]</scope>
</reference>
<dbReference type="GO" id="GO:0043022">
    <property type="term" value="F:ribosome binding"/>
    <property type="evidence" value="ECO:0007669"/>
    <property type="project" value="TreeGrafter"/>
</dbReference>
<evidence type="ECO:0000313" key="4">
    <source>
        <dbReference type="EMBL" id="CAD2103810.1"/>
    </source>
</evidence>
<feature type="region of interest" description="Disordered" evidence="1">
    <location>
        <begin position="158"/>
        <end position="186"/>
    </location>
</feature>
<dbReference type="EMBL" id="LR865414">
    <property type="protein sequence ID" value="CAD2103810.1"/>
    <property type="molecule type" value="Genomic_DNA"/>
</dbReference>
<dbReference type="Gene3D" id="3.40.50.300">
    <property type="entry name" value="P-loop containing nucleotide triphosphate hydrolases"/>
    <property type="match status" value="1"/>
</dbReference>
<dbReference type="GO" id="GO:0005525">
    <property type="term" value="F:GTP binding"/>
    <property type="evidence" value="ECO:0007669"/>
    <property type="project" value="InterPro"/>
</dbReference>
<dbReference type="SUPFAM" id="SSF52540">
    <property type="entry name" value="P-loop containing nucleoside triphosphate hydrolases"/>
    <property type="match status" value="1"/>
</dbReference>
<dbReference type="Proteomes" id="UP000030659">
    <property type="component" value="Unassembled WGS sequence"/>
</dbReference>
<dbReference type="InterPro" id="IPR016496">
    <property type="entry name" value="GTPase_HflX"/>
</dbReference>
<evidence type="ECO:0000259" key="2">
    <source>
        <dbReference type="Pfam" id="PF01926"/>
    </source>
</evidence>
<dbReference type="Pfam" id="PF01926">
    <property type="entry name" value="MMR_HSR1"/>
    <property type="match status" value="1"/>
</dbReference>
<dbReference type="InterPro" id="IPR025121">
    <property type="entry name" value="GTPase_HflX_N"/>
</dbReference>
<proteinExistence type="predicted"/>
<keyword evidence="7" id="KW-1185">Reference proteome</keyword>
<dbReference type="OrthoDB" id="10268034at2759"/>
<dbReference type="InterPro" id="IPR006073">
    <property type="entry name" value="GTP-bd"/>
</dbReference>
<evidence type="ECO:0000313" key="6">
    <source>
        <dbReference type="Proteomes" id="UP000030659"/>
    </source>
</evidence>
<protein>
    <submittedName>
        <fullName evidence="4">GTP-binding protein, putative</fullName>
    </submittedName>
</protein>
<dbReference type="PANTHER" id="PTHR10229:SF0">
    <property type="entry name" value="GTP-BINDING PROTEIN 6-RELATED"/>
    <property type="match status" value="1"/>
</dbReference>
<reference evidence="5 6" key="1">
    <citation type="submission" date="2013-02" db="EMBL/GenBank/DDBJ databases">
        <title>The Genome Sequence of Plasmodium vinckei petteri CR.</title>
        <authorList>
            <consortium name="The Broad Institute Genome Sequencing Platform"/>
            <consortium name="The Broad Institute Genome Sequencing Center for Infectious Disease"/>
            <person name="Neafsey D."/>
            <person name="Cheeseman I."/>
            <person name="Volkman S."/>
            <person name="Adams J."/>
            <person name="Walker B."/>
            <person name="Young S.K."/>
            <person name="Zeng Q."/>
            <person name="Gargeya S."/>
            <person name="Fitzgerald M."/>
            <person name="Haas B."/>
            <person name="Abouelleil A."/>
            <person name="Alvarado L."/>
            <person name="Arachchi H.M."/>
            <person name="Berlin A.M."/>
            <person name="Chapman S.B."/>
            <person name="Dewar J."/>
            <person name="Goldberg J."/>
            <person name="Griggs A."/>
            <person name="Gujja S."/>
            <person name="Hansen M."/>
            <person name="Howarth C."/>
            <person name="Imamovic A."/>
            <person name="Larimer J."/>
            <person name="McCowan C."/>
            <person name="Murphy C."/>
            <person name="Neiman D."/>
            <person name="Pearson M."/>
            <person name="Priest M."/>
            <person name="Roberts A."/>
            <person name="Saif S."/>
            <person name="Shea T."/>
            <person name="Sisk P."/>
            <person name="Sykes S."/>
            <person name="Wortman J."/>
            <person name="Nusbaum C."/>
            <person name="Birren B."/>
        </authorList>
    </citation>
    <scope>NUCLEOTIDE SEQUENCE [LARGE SCALE GENOMIC DNA]</scope>
    <source>
        <strain evidence="5 6">CR</strain>
    </source>
</reference>
<dbReference type="GO" id="GO:0005737">
    <property type="term" value="C:cytoplasm"/>
    <property type="evidence" value="ECO:0007669"/>
    <property type="project" value="TreeGrafter"/>
</dbReference>
<sequence>MNSILKILKVAHIGEKRHFTYITKVKLINKKNTEIIVLHPIFKDKKNNSKTFNEIIYDAQEALGLARSAGFKISHGISMPSGGWDYLSSSSNICDNDKVEDENNISDHKIIHAYKTDGTDLNKVNNSFDENKNEKEQADMTEQDAPTDASYKQFENYDNTKEDDQKNNESINNNGEPNDHSYGHMTHPKYEDVERKIAESILIKVNRIDNKFYFNKGKINEISKYYLKNPTPYIFINTILSPEQFQNLDFLFNSILKSYHDELKLNNKKHMETNYLSSSRLLESNFDNELSDDINDSNDITINRSTYFDMYNNYVDVEDADEDSEQIEFPEDEGVEDPEDIEESYSYESSIEIDKNKKKHIPLYVEIFDRYSIILYILKSRAKSNLSKLQLELARANFIFNTYSDNNRSRIKYIKYIENNVLGKSFIDQEDKYDKQNIFDIDNKKKNFKMDYEYLGYNCSFIKSTETYKEYEKRIINNIYNKLKKELIKCKNNNNLQNNSRKHKALIAIVGYTNVGKTKLINCLTNSNLKAKNLLFQTLDNSYKSLNIANSHSTIFIDSVGFIQNVPYSLYESFMISLEAIKNADIIIHVIDVTHPYKDEQKKCVLDTLVKIGIPNEFIKNNIVEVWNKIDKLPQDQLYNLYKTKPVNVLPISSKHGTNCDVLINIIQNLANKIKNVQVLTLSFPTSQAKERIDFLMKKFKVVPGSISYSSDGNTTYIKLVENPNNLKKYYEKFKK</sequence>
<dbReference type="Proteomes" id="UP000515268">
    <property type="component" value="Chromosome PVPCR_09"/>
</dbReference>
<dbReference type="PANTHER" id="PTHR10229">
    <property type="entry name" value="GTP-BINDING PROTEIN HFLX"/>
    <property type="match status" value="1"/>
</dbReference>
<evidence type="ECO:0000256" key="1">
    <source>
        <dbReference type="SAM" id="MobiDB-lite"/>
    </source>
</evidence>
<dbReference type="PRINTS" id="PR00326">
    <property type="entry name" value="GTP1OBG"/>
</dbReference>
<dbReference type="Gene3D" id="3.40.50.11060">
    <property type="entry name" value="GTPase HflX, N-terminal domain"/>
    <property type="match status" value="1"/>
</dbReference>
<name>W7AH54_PLAVN</name>
<evidence type="ECO:0000313" key="7">
    <source>
        <dbReference type="Proteomes" id="UP000515268"/>
    </source>
</evidence>
<dbReference type="eggNOG" id="KOG0410">
    <property type="taxonomic scope" value="Eukaryota"/>
</dbReference>
<dbReference type="VEuPathDB" id="PlasmoDB:PVPCR_0901170"/>